<dbReference type="InterPro" id="IPR049354">
    <property type="entry name" value="GpP-like_N"/>
</dbReference>
<dbReference type="Pfam" id="PF21929">
    <property type="entry name" value="GpP_4th"/>
    <property type="match status" value="1"/>
</dbReference>
<dbReference type="Gene3D" id="3.55.50.10">
    <property type="entry name" value="Baseplate protein-like domains"/>
    <property type="match status" value="1"/>
</dbReference>
<accession>A0ABT9E4H0</accession>
<organism evidence="4 5">
    <name type="scientific">Paracraurococcus lichenis</name>
    <dbReference type="NCBI Taxonomy" id="3064888"/>
    <lineage>
        <taxon>Bacteria</taxon>
        <taxon>Pseudomonadati</taxon>
        <taxon>Pseudomonadota</taxon>
        <taxon>Alphaproteobacteria</taxon>
        <taxon>Acetobacterales</taxon>
        <taxon>Roseomonadaceae</taxon>
        <taxon>Paracraurococcus</taxon>
    </lineage>
</organism>
<evidence type="ECO:0000259" key="1">
    <source>
        <dbReference type="Pfam" id="PF21683"/>
    </source>
</evidence>
<evidence type="ECO:0000259" key="2">
    <source>
        <dbReference type="Pfam" id="PF21929"/>
    </source>
</evidence>
<sequence>MAKQDDLSITANGQIVSGWQEIRLTRGVERFPSDFDIVATEKYPGSMSVVFQPGMRCEVKIGSTLVLTGYIDRVTPSFNAHQHTIRISGRSKCQDLMDCSADIQAFGGQINGATFVSLAQQLCKPFGIQVTDLTAQVGVEPIKFETFSVNLGETPYEILERVARSVGVLLYDDVDGNLVISRIGKHAGEVRGVTEGINIQSAGAAFCMDQRYSHYIVVPTTVDTTGDVRQSLNSGAGFAVATSRDVGTPRYRPMIIVGEQFQNGQSLSQARADWENNRRWGRSQAARVTVDSWRDVDGRLWQPNTLVAMDIPTLYLSKKKWVLSEVTYSRGMTTGTTADMVLMPPEAFSIQPTTLSPYDWDRTQALQQGSQQ</sequence>
<protein>
    <recommendedName>
        <fullName evidence="6">Phage tail protein</fullName>
    </recommendedName>
</protein>
<dbReference type="Proteomes" id="UP001243009">
    <property type="component" value="Unassembled WGS sequence"/>
</dbReference>
<dbReference type="Pfam" id="PF22255">
    <property type="entry name" value="Gp44-like_2nd"/>
    <property type="match status" value="1"/>
</dbReference>
<feature type="domain" description="Baseplate hub protein gp44-like N-terminal" evidence="1">
    <location>
        <begin position="7"/>
        <end position="91"/>
    </location>
</feature>
<evidence type="ECO:0000259" key="3">
    <source>
        <dbReference type="Pfam" id="PF22255"/>
    </source>
</evidence>
<dbReference type="Gene3D" id="3.30.1920.10">
    <property type="entry name" value="Baseplate protein-like domains - 2 layer sandwich fold"/>
    <property type="match status" value="1"/>
</dbReference>
<dbReference type="InterPro" id="IPR026276">
    <property type="entry name" value="Baseplate_GpP"/>
</dbReference>
<keyword evidence="5" id="KW-1185">Reference proteome</keyword>
<dbReference type="SUPFAM" id="SSF69279">
    <property type="entry name" value="Phage tail proteins"/>
    <property type="match status" value="2"/>
</dbReference>
<feature type="domain" description="Baseplate hub protein gp44/GpP-like second" evidence="3">
    <location>
        <begin position="93"/>
        <end position="182"/>
    </location>
</feature>
<proteinExistence type="predicted"/>
<dbReference type="InterPro" id="IPR053982">
    <property type="entry name" value="Gp44/GpP-like_C"/>
</dbReference>
<dbReference type="InterPro" id="IPR023399">
    <property type="entry name" value="Baseplate-like_2-layer_sand"/>
</dbReference>
<dbReference type="PIRSF" id="PIRSF004440">
    <property type="entry name" value="GpP"/>
    <property type="match status" value="1"/>
</dbReference>
<dbReference type="Gene3D" id="2.30.300.10">
    <property type="entry name" value="Baseplate protein-like domain - beta roll fold"/>
    <property type="match status" value="1"/>
</dbReference>
<dbReference type="RefSeq" id="WP_305105904.1">
    <property type="nucleotide sequence ID" value="NZ_JAUTWS010000023.1"/>
</dbReference>
<reference evidence="4 5" key="1">
    <citation type="submission" date="2023-08" db="EMBL/GenBank/DDBJ databases">
        <title>The draft genome sequence of Paracraurococcus sp. LOR1-02.</title>
        <authorList>
            <person name="Kingkaew E."/>
            <person name="Tanasupawat S."/>
        </authorList>
    </citation>
    <scope>NUCLEOTIDE SEQUENCE [LARGE SCALE GENOMIC DNA]</scope>
    <source>
        <strain evidence="4 5">LOR1-02</strain>
    </source>
</reference>
<feature type="domain" description="Baseplate hub protein gp44/GpP-like C-terminal" evidence="2">
    <location>
        <begin position="267"/>
        <end position="349"/>
    </location>
</feature>
<evidence type="ECO:0000313" key="5">
    <source>
        <dbReference type="Proteomes" id="UP001243009"/>
    </source>
</evidence>
<name>A0ABT9E4H0_9PROT</name>
<dbReference type="Pfam" id="PF21683">
    <property type="entry name" value="GpP-like_1st"/>
    <property type="match status" value="1"/>
</dbReference>
<dbReference type="InterPro" id="IPR053981">
    <property type="entry name" value="Gp44/GpP-like_2nd"/>
</dbReference>
<dbReference type="EMBL" id="JAUTWS010000023">
    <property type="protein sequence ID" value="MDO9711046.1"/>
    <property type="molecule type" value="Genomic_DNA"/>
</dbReference>
<evidence type="ECO:0000313" key="4">
    <source>
        <dbReference type="EMBL" id="MDO9711046.1"/>
    </source>
</evidence>
<evidence type="ECO:0008006" key="6">
    <source>
        <dbReference type="Google" id="ProtNLM"/>
    </source>
</evidence>
<comment type="caution">
    <text evidence="4">The sequence shown here is derived from an EMBL/GenBank/DDBJ whole genome shotgun (WGS) entry which is preliminary data.</text>
</comment>
<gene>
    <name evidence="4" type="ORF">Q7A36_22025</name>
</gene>